<name>A0A2W2HDG5_9ACTN</name>
<sequence length="77" mass="8690">MPDHPIAAIYVLGAYGWLLFTTGLATLAPWAHEMQVREAERQGMPRLAFTLVVLITHSIFWPVAVMVTIATLWREGR</sequence>
<keyword evidence="3" id="KW-1185">Reference proteome</keyword>
<keyword evidence="1" id="KW-1133">Transmembrane helix</keyword>
<evidence type="ECO:0000313" key="2">
    <source>
        <dbReference type="EMBL" id="PZG49865.1"/>
    </source>
</evidence>
<evidence type="ECO:0000256" key="1">
    <source>
        <dbReference type="SAM" id="Phobius"/>
    </source>
</evidence>
<reference evidence="2 3" key="1">
    <citation type="submission" date="2018-01" db="EMBL/GenBank/DDBJ databases">
        <title>Draft genome sequence of Sphaerisporangium sp. 7K107.</title>
        <authorList>
            <person name="Sahin N."/>
            <person name="Saygin H."/>
            <person name="Ay H."/>
        </authorList>
    </citation>
    <scope>NUCLEOTIDE SEQUENCE [LARGE SCALE GENOMIC DNA]</scope>
    <source>
        <strain evidence="2 3">7K107</strain>
    </source>
</reference>
<feature type="transmembrane region" description="Helical" evidence="1">
    <location>
        <begin position="6"/>
        <end position="27"/>
    </location>
</feature>
<dbReference type="AlphaFoldDB" id="A0A2W2HDG5"/>
<gene>
    <name evidence="2" type="ORF">C1I98_11155</name>
</gene>
<evidence type="ECO:0000313" key="3">
    <source>
        <dbReference type="Proteomes" id="UP000248544"/>
    </source>
</evidence>
<protein>
    <submittedName>
        <fullName evidence="2">Uncharacterized protein</fullName>
    </submittedName>
</protein>
<keyword evidence="1" id="KW-0812">Transmembrane</keyword>
<dbReference type="RefSeq" id="WP_111167097.1">
    <property type="nucleotide sequence ID" value="NZ_POUA01000064.1"/>
</dbReference>
<feature type="transmembrane region" description="Helical" evidence="1">
    <location>
        <begin position="47"/>
        <end position="73"/>
    </location>
</feature>
<organism evidence="2 3">
    <name type="scientific">Spongiactinospora gelatinilytica</name>
    <dbReference type="NCBI Taxonomy" id="2666298"/>
    <lineage>
        <taxon>Bacteria</taxon>
        <taxon>Bacillati</taxon>
        <taxon>Actinomycetota</taxon>
        <taxon>Actinomycetes</taxon>
        <taxon>Streptosporangiales</taxon>
        <taxon>Streptosporangiaceae</taxon>
        <taxon>Spongiactinospora</taxon>
    </lineage>
</organism>
<keyword evidence="1" id="KW-0472">Membrane</keyword>
<accession>A0A2W2HDG5</accession>
<proteinExistence type="predicted"/>
<dbReference type="EMBL" id="POUA01000064">
    <property type="protein sequence ID" value="PZG49865.1"/>
    <property type="molecule type" value="Genomic_DNA"/>
</dbReference>
<dbReference type="Proteomes" id="UP000248544">
    <property type="component" value="Unassembled WGS sequence"/>
</dbReference>
<comment type="caution">
    <text evidence="2">The sequence shown here is derived from an EMBL/GenBank/DDBJ whole genome shotgun (WGS) entry which is preliminary data.</text>
</comment>